<dbReference type="GO" id="GO:0032259">
    <property type="term" value="P:methylation"/>
    <property type="evidence" value="ECO:0007669"/>
    <property type="project" value="UniProtKB-KW"/>
</dbReference>
<dbReference type="GO" id="GO:0005634">
    <property type="term" value="C:nucleus"/>
    <property type="evidence" value="ECO:0007669"/>
    <property type="project" value="UniProtKB-SubCell"/>
</dbReference>
<dbReference type="Pfam" id="PF17907">
    <property type="entry name" value="AWS"/>
    <property type="match status" value="1"/>
</dbReference>
<dbReference type="Gene3D" id="2.170.270.10">
    <property type="entry name" value="SET domain"/>
    <property type="match status" value="1"/>
</dbReference>
<accession>A0A485KNN2</accession>
<dbReference type="GO" id="GO:0042054">
    <property type="term" value="F:histone methyltransferase activity"/>
    <property type="evidence" value="ECO:0007669"/>
    <property type="project" value="InterPro"/>
</dbReference>
<keyword evidence="6" id="KW-0949">S-adenosyl-L-methionine</keyword>
<dbReference type="OrthoDB" id="109758at2759"/>
<keyword evidence="12" id="KW-1185">Reference proteome</keyword>
<evidence type="ECO:0000256" key="7">
    <source>
        <dbReference type="ARBA" id="ARBA00023242"/>
    </source>
</evidence>
<reference evidence="10" key="2">
    <citation type="submission" date="2019-06" db="EMBL/GenBank/DDBJ databases">
        <title>Genomics analysis of Aphanomyces spp. identifies a new class of oomycete effector associated with host adaptation.</title>
        <authorList>
            <person name="Gaulin E."/>
        </authorList>
    </citation>
    <scope>NUCLEOTIDE SEQUENCE</scope>
    <source>
        <strain evidence="10">CBS 578.67</strain>
    </source>
</reference>
<reference evidence="11 12" key="1">
    <citation type="submission" date="2019-03" db="EMBL/GenBank/DDBJ databases">
        <authorList>
            <person name="Gaulin E."/>
            <person name="Dumas B."/>
        </authorList>
    </citation>
    <scope>NUCLEOTIDE SEQUENCE [LARGE SCALE GENOMIC DNA]</scope>
    <source>
        <strain evidence="11">CBS 568.67</strain>
    </source>
</reference>
<evidence type="ECO:0000313" key="10">
    <source>
        <dbReference type="EMBL" id="KAF0699696.1"/>
    </source>
</evidence>
<feature type="region of interest" description="Disordered" evidence="8">
    <location>
        <begin position="272"/>
        <end position="301"/>
    </location>
</feature>
<evidence type="ECO:0000256" key="2">
    <source>
        <dbReference type="ARBA" id="ARBA00004286"/>
    </source>
</evidence>
<dbReference type="GO" id="GO:0005694">
    <property type="term" value="C:chromosome"/>
    <property type="evidence" value="ECO:0007669"/>
    <property type="project" value="UniProtKB-SubCell"/>
</dbReference>
<evidence type="ECO:0000256" key="4">
    <source>
        <dbReference type="ARBA" id="ARBA00022603"/>
    </source>
</evidence>
<dbReference type="InterPro" id="IPR050777">
    <property type="entry name" value="SET2_Histone-Lys_MeTrsfase"/>
</dbReference>
<sequence>MNQTKSAHRPYSEKQAALAEWTKVKDTGVTKVQFSRSRGTAISTFEKWCAKEEAIAGVQDGNIKHISGNLGKRRGSYKKKRPSDAKESAQFDWIQLAPKPIDKVAMRKKAHELWPEFRDETSPACKTPGSYRKCCNRFAERFTPILPYVHSEAYPDANSDANPGANSATNAVANADVNPDANLAADSDANSAAISATNTDANPDANPDANTDANTTANFAINPTTNSTASPAAQSNANDNNCAYADANDDGIHAMFDDITQQLLDEDTPRVTCTAFTTPPRQKRSRTTYSTPDRSTKRHTSRQLYPAADPLDFTALYKHIEENQVVEERHQPARLAKGSHSKNYNSGEHSQSCAHCSHRSPCDDFDVCQNLMVYTNCSSGRCRSGKHCKNMTIQKKDYPNTTVVVDPIFGYGLRFDEDVSMYRKIVEYVGERISKDEYKKRLAEGLKTKSPLYLAQLTNDAP</sequence>
<keyword evidence="5" id="KW-0808">Transferase</keyword>
<evidence type="ECO:0000313" key="11">
    <source>
        <dbReference type="EMBL" id="VFT86624.1"/>
    </source>
</evidence>
<protein>
    <submittedName>
        <fullName evidence="11">Aste57867_9745 protein</fullName>
    </submittedName>
</protein>
<keyword evidence="4" id="KW-0489">Methyltransferase</keyword>
<evidence type="ECO:0000256" key="1">
    <source>
        <dbReference type="ARBA" id="ARBA00004123"/>
    </source>
</evidence>
<keyword evidence="3" id="KW-0158">Chromosome</keyword>
<organism evidence="11 12">
    <name type="scientific">Aphanomyces stellatus</name>
    <dbReference type="NCBI Taxonomy" id="120398"/>
    <lineage>
        <taxon>Eukaryota</taxon>
        <taxon>Sar</taxon>
        <taxon>Stramenopiles</taxon>
        <taxon>Oomycota</taxon>
        <taxon>Saprolegniomycetes</taxon>
        <taxon>Saprolegniales</taxon>
        <taxon>Verrucalvaceae</taxon>
        <taxon>Aphanomyces</taxon>
    </lineage>
</organism>
<name>A0A485KNN2_9STRA</name>
<dbReference type="InterPro" id="IPR046341">
    <property type="entry name" value="SET_dom_sf"/>
</dbReference>
<dbReference type="EMBL" id="CAADRA010005181">
    <property type="protein sequence ID" value="VFT86624.1"/>
    <property type="molecule type" value="Genomic_DNA"/>
</dbReference>
<feature type="compositionally biased region" description="Low complexity" evidence="8">
    <location>
        <begin position="196"/>
        <end position="218"/>
    </location>
</feature>
<feature type="compositionally biased region" description="Polar residues" evidence="8">
    <location>
        <begin position="219"/>
        <end position="235"/>
    </location>
</feature>
<feature type="region of interest" description="Disordered" evidence="8">
    <location>
        <begin position="196"/>
        <end position="235"/>
    </location>
</feature>
<feature type="domain" description="AWS" evidence="9">
    <location>
        <begin position="364"/>
        <end position="396"/>
    </location>
</feature>
<dbReference type="AlphaFoldDB" id="A0A485KNN2"/>
<dbReference type="EMBL" id="VJMH01005160">
    <property type="protein sequence ID" value="KAF0699696.1"/>
    <property type="molecule type" value="Genomic_DNA"/>
</dbReference>
<proteinExistence type="predicted"/>
<comment type="subcellular location">
    <subcellularLocation>
        <location evidence="2">Chromosome</location>
    </subcellularLocation>
    <subcellularLocation>
        <location evidence="1">Nucleus</location>
    </subcellularLocation>
</comment>
<evidence type="ECO:0000256" key="3">
    <source>
        <dbReference type="ARBA" id="ARBA00022454"/>
    </source>
</evidence>
<evidence type="ECO:0000256" key="5">
    <source>
        <dbReference type="ARBA" id="ARBA00022679"/>
    </source>
</evidence>
<keyword evidence="7" id="KW-0539">Nucleus</keyword>
<evidence type="ECO:0000313" key="12">
    <source>
        <dbReference type="Proteomes" id="UP000332933"/>
    </source>
</evidence>
<evidence type="ECO:0000259" key="9">
    <source>
        <dbReference type="Pfam" id="PF17907"/>
    </source>
</evidence>
<dbReference type="PANTHER" id="PTHR22884">
    <property type="entry name" value="SET DOMAIN PROTEINS"/>
    <property type="match status" value="1"/>
</dbReference>
<dbReference type="Proteomes" id="UP000332933">
    <property type="component" value="Unassembled WGS sequence"/>
</dbReference>
<evidence type="ECO:0000256" key="8">
    <source>
        <dbReference type="SAM" id="MobiDB-lite"/>
    </source>
</evidence>
<evidence type="ECO:0000256" key="6">
    <source>
        <dbReference type="ARBA" id="ARBA00022691"/>
    </source>
</evidence>
<dbReference type="InterPro" id="IPR006560">
    <property type="entry name" value="AWS_dom"/>
</dbReference>
<dbReference type="SUPFAM" id="SSF82199">
    <property type="entry name" value="SET domain"/>
    <property type="match status" value="1"/>
</dbReference>
<gene>
    <name evidence="11" type="primary">Aste57867_9745</name>
    <name evidence="10" type="ORF">As57867_009706</name>
    <name evidence="11" type="ORF">ASTE57867_9745</name>
</gene>